<feature type="domain" description="DUF4397" evidence="2">
    <location>
        <begin position="33"/>
        <end position="151"/>
    </location>
</feature>
<comment type="caution">
    <text evidence="3">The sequence shown here is derived from an EMBL/GenBank/DDBJ whole genome shotgun (WGS) entry which is preliminary data.</text>
</comment>
<proteinExistence type="predicted"/>
<name>A0A4R2RNF9_9BACL</name>
<evidence type="ECO:0000313" key="3">
    <source>
        <dbReference type="EMBL" id="TCP63837.1"/>
    </source>
</evidence>
<dbReference type="RefSeq" id="WP_165873808.1">
    <property type="nucleotide sequence ID" value="NZ_SLXV01000046.1"/>
</dbReference>
<feature type="region of interest" description="Disordered" evidence="1">
    <location>
        <begin position="1"/>
        <end position="26"/>
    </location>
</feature>
<sequence>MRKKKKSSRSSSGKQTTTSPSSRNASQSLVGIAGVRILHAATRWQEDMDVYLDGKRMVRRLPYGAMTNYVSIHSGDSYLEMNRNQTEGSVVSQILSVRNGKLCTLALIDSEDVSKKNPKLITIPDHTENQEGEMGQIRFVHLHSQGSNVDLVVNNRVIFNNIPFTHLTPYVPIQPRRLELKVQVTGMMNTDHESITLPLFAKDVVTVFYLGDVEQGDRLLLVHDR</sequence>
<evidence type="ECO:0000313" key="4">
    <source>
        <dbReference type="Proteomes" id="UP000294746"/>
    </source>
</evidence>
<organism evidence="3 4">
    <name type="scientific">Baia soyae</name>
    <dbReference type="NCBI Taxonomy" id="1544746"/>
    <lineage>
        <taxon>Bacteria</taxon>
        <taxon>Bacillati</taxon>
        <taxon>Bacillota</taxon>
        <taxon>Bacilli</taxon>
        <taxon>Bacillales</taxon>
        <taxon>Thermoactinomycetaceae</taxon>
        <taxon>Baia</taxon>
    </lineage>
</organism>
<gene>
    <name evidence="3" type="ORF">EDD57_14610</name>
</gene>
<keyword evidence="4" id="KW-1185">Reference proteome</keyword>
<reference evidence="3 4" key="1">
    <citation type="submission" date="2019-03" db="EMBL/GenBank/DDBJ databases">
        <title>Genomic Encyclopedia of Type Strains, Phase IV (KMG-IV): sequencing the most valuable type-strain genomes for metagenomic binning, comparative biology and taxonomic classification.</title>
        <authorList>
            <person name="Goeker M."/>
        </authorList>
    </citation>
    <scope>NUCLEOTIDE SEQUENCE [LARGE SCALE GENOMIC DNA]</scope>
    <source>
        <strain evidence="3 4">DSM 46831</strain>
    </source>
</reference>
<dbReference type="Pfam" id="PF14344">
    <property type="entry name" value="DUF4397"/>
    <property type="match status" value="1"/>
</dbReference>
<evidence type="ECO:0000256" key="1">
    <source>
        <dbReference type="SAM" id="MobiDB-lite"/>
    </source>
</evidence>
<dbReference type="EMBL" id="SLXV01000046">
    <property type="protein sequence ID" value="TCP63837.1"/>
    <property type="molecule type" value="Genomic_DNA"/>
</dbReference>
<evidence type="ECO:0000259" key="2">
    <source>
        <dbReference type="Pfam" id="PF14344"/>
    </source>
</evidence>
<accession>A0A4R2RNF9</accession>
<feature type="compositionally biased region" description="Polar residues" evidence="1">
    <location>
        <begin position="15"/>
        <end position="26"/>
    </location>
</feature>
<dbReference type="Proteomes" id="UP000294746">
    <property type="component" value="Unassembled WGS sequence"/>
</dbReference>
<protein>
    <submittedName>
        <fullName evidence="3">Uncharacterized protein DUF4397</fullName>
    </submittedName>
</protein>
<dbReference type="InterPro" id="IPR025510">
    <property type="entry name" value="DUF4397"/>
</dbReference>
<dbReference type="AlphaFoldDB" id="A0A4R2RNF9"/>